<dbReference type="EMBL" id="NGKU01000001">
    <property type="protein sequence ID" value="OTN77227.1"/>
    <property type="molecule type" value="Genomic_DNA"/>
</dbReference>
<evidence type="ECO:0000313" key="2">
    <source>
        <dbReference type="EMBL" id="OTN77227.1"/>
    </source>
</evidence>
<dbReference type="Pfam" id="PF01872">
    <property type="entry name" value="RibD_C"/>
    <property type="match status" value="1"/>
</dbReference>
<comment type="caution">
    <text evidence="2">The sequence shown here is derived from an EMBL/GenBank/DDBJ whole genome shotgun (WGS) entry which is preliminary data.</text>
</comment>
<evidence type="ECO:0000313" key="3">
    <source>
        <dbReference type="Proteomes" id="UP000195043"/>
    </source>
</evidence>
<proteinExistence type="predicted"/>
<dbReference type="Gene3D" id="3.40.430.10">
    <property type="entry name" value="Dihydrofolate Reductase, subunit A"/>
    <property type="match status" value="1"/>
</dbReference>
<dbReference type="PANTHER" id="PTHR38011">
    <property type="entry name" value="DIHYDROFOLATE REDUCTASE FAMILY PROTEIN (AFU_ORTHOLOGUE AFUA_8G06820)"/>
    <property type="match status" value="1"/>
</dbReference>
<sequence length="173" mass="19565">MGKVVFYGAVSMDGYLADQADGLTWLFETDTGLETTYEAFFETIDTTLMGRKTYQEAKKLLSGALLYPEKENYVCSTSLTEPLPDANIVEGDPVTFLQTHKEKNIWVVGGGQLLKPILEADLIDEWFIQIAPVLLGKGKRLFQEGTYFSRLQLIETTQMGQLLELHYKRSIQQ</sequence>
<protein>
    <recommendedName>
        <fullName evidence="1">Bacterial bifunctional deaminase-reductase C-terminal domain-containing protein</fullName>
    </recommendedName>
</protein>
<reference evidence="2 3" key="1">
    <citation type="submission" date="2017-05" db="EMBL/GenBank/DDBJ databases">
        <title>The Genome Sequence of Enterococcus sp. 8G7_MSG3316.</title>
        <authorList>
            <consortium name="The Broad Institute Genomics Platform"/>
            <consortium name="The Broad Institute Genomic Center for Infectious Diseases"/>
            <person name="Earl A."/>
            <person name="Manson A."/>
            <person name="Schwartman J."/>
            <person name="Gilmore M."/>
            <person name="Abouelleil A."/>
            <person name="Cao P."/>
            <person name="Chapman S."/>
            <person name="Cusick C."/>
            <person name="Shea T."/>
            <person name="Young S."/>
            <person name="Neafsey D."/>
            <person name="Nusbaum C."/>
            <person name="Birren B."/>
        </authorList>
    </citation>
    <scope>NUCLEOTIDE SEQUENCE [LARGE SCALE GENOMIC DNA]</scope>
    <source>
        <strain evidence="2 3">8G7_MSG3316</strain>
    </source>
</reference>
<dbReference type="GO" id="GO:0008703">
    <property type="term" value="F:5-amino-6-(5-phosphoribosylamino)uracil reductase activity"/>
    <property type="evidence" value="ECO:0007669"/>
    <property type="project" value="InterPro"/>
</dbReference>
<gene>
    <name evidence="2" type="ORF">A5886_002324</name>
</gene>
<dbReference type="RefSeq" id="WP_086275277.1">
    <property type="nucleotide sequence ID" value="NZ_NGKU01000001.1"/>
</dbReference>
<feature type="domain" description="Bacterial bifunctional deaminase-reductase C-terminal" evidence="1">
    <location>
        <begin position="4"/>
        <end position="161"/>
    </location>
</feature>
<evidence type="ECO:0000259" key="1">
    <source>
        <dbReference type="Pfam" id="PF01872"/>
    </source>
</evidence>
<organism evidence="2 3">
    <name type="scientific">Candidatus Enterococcus testudinis</name>
    <dbReference type="NCBI Taxonomy" id="1834191"/>
    <lineage>
        <taxon>Bacteria</taxon>
        <taxon>Bacillati</taxon>
        <taxon>Bacillota</taxon>
        <taxon>Bacilli</taxon>
        <taxon>Lactobacillales</taxon>
        <taxon>Enterococcaceae</taxon>
        <taxon>Enterococcus</taxon>
    </lineage>
</organism>
<dbReference type="STRING" id="1834191.A5886_002324"/>
<dbReference type="SUPFAM" id="SSF53597">
    <property type="entry name" value="Dihydrofolate reductase-like"/>
    <property type="match status" value="1"/>
</dbReference>
<dbReference type="OrthoDB" id="195113at2"/>
<keyword evidence="3" id="KW-1185">Reference proteome</keyword>
<dbReference type="InterPro" id="IPR050765">
    <property type="entry name" value="Riboflavin_Biosynth_HTPR"/>
</dbReference>
<dbReference type="AlphaFoldDB" id="A0A242A850"/>
<accession>A0A242A850</accession>
<dbReference type="InterPro" id="IPR002734">
    <property type="entry name" value="RibDG_C"/>
</dbReference>
<name>A0A242A850_9ENTE</name>
<dbReference type="InterPro" id="IPR024072">
    <property type="entry name" value="DHFR-like_dom_sf"/>
</dbReference>
<dbReference type="GO" id="GO:0009231">
    <property type="term" value="P:riboflavin biosynthetic process"/>
    <property type="evidence" value="ECO:0007669"/>
    <property type="project" value="InterPro"/>
</dbReference>
<dbReference type="Proteomes" id="UP000195043">
    <property type="component" value="Unassembled WGS sequence"/>
</dbReference>
<dbReference type="PANTHER" id="PTHR38011:SF11">
    <property type="entry name" value="2,5-DIAMINO-6-RIBOSYLAMINO-4(3H)-PYRIMIDINONE 5'-PHOSPHATE REDUCTASE"/>
    <property type="match status" value="1"/>
</dbReference>